<feature type="non-terminal residue" evidence="8">
    <location>
        <position position="80"/>
    </location>
</feature>
<evidence type="ECO:0000313" key="8">
    <source>
        <dbReference type="EMBL" id="MCR6679663.1"/>
    </source>
</evidence>
<keyword evidence="3 6" id="KW-0812">Transmembrane</keyword>
<accession>A0AAW5N2R1</accession>
<feature type="domain" description="Major facilitator superfamily (MFS) profile" evidence="7">
    <location>
        <begin position="1"/>
        <end position="80"/>
    </location>
</feature>
<evidence type="ECO:0000256" key="5">
    <source>
        <dbReference type="ARBA" id="ARBA00023136"/>
    </source>
</evidence>
<feature type="transmembrane region" description="Helical" evidence="6">
    <location>
        <begin position="7"/>
        <end position="25"/>
    </location>
</feature>
<dbReference type="GO" id="GO:0016020">
    <property type="term" value="C:membrane"/>
    <property type="evidence" value="ECO:0007669"/>
    <property type="project" value="UniProtKB-SubCell"/>
</dbReference>
<dbReference type="Pfam" id="PF00083">
    <property type="entry name" value="Sugar_tr"/>
    <property type="match status" value="1"/>
</dbReference>
<evidence type="ECO:0000259" key="7">
    <source>
        <dbReference type="PROSITE" id="PS50850"/>
    </source>
</evidence>
<dbReference type="InterPro" id="IPR036259">
    <property type="entry name" value="MFS_trans_sf"/>
</dbReference>
<dbReference type="PROSITE" id="PS50850">
    <property type="entry name" value="MFS"/>
    <property type="match status" value="1"/>
</dbReference>
<reference evidence="8" key="1">
    <citation type="submission" date="2022-07" db="EMBL/GenBank/DDBJ databases">
        <title>Diversity of ethanolamine utilization by human commensal Escherichia coli.</title>
        <authorList>
            <person name="Jubelin G."/>
        </authorList>
    </citation>
    <scope>NUCLEOTIDE SEQUENCE</scope>
    <source>
        <strain evidence="8">S1</strain>
    </source>
</reference>
<evidence type="ECO:0000313" key="9">
    <source>
        <dbReference type="Proteomes" id="UP001206878"/>
    </source>
</evidence>
<dbReference type="Proteomes" id="UP001206878">
    <property type="component" value="Unassembled WGS sequence"/>
</dbReference>
<comment type="subcellular location">
    <subcellularLocation>
        <location evidence="1">Membrane</location>
    </subcellularLocation>
</comment>
<dbReference type="SUPFAM" id="SSF103473">
    <property type="entry name" value="MFS general substrate transporter"/>
    <property type="match status" value="1"/>
</dbReference>
<dbReference type="AlphaFoldDB" id="A0AAW5N2R1"/>
<evidence type="ECO:0000256" key="2">
    <source>
        <dbReference type="ARBA" id="ARBA00022475"/>
    </source>
</evidence>
<keyword evidence="4 6" id="KW-1133">Transmembrane helix</keyword>
<protein>
    <submittedName>
        <fullName evidence="8">MFS transporter</fullName>
    </submittedName>
</protein>
<feature type="non-terminal residue" evidence="8">
    <location>
        <position position="1"/>
    </location>
</feature>
<evidence type="ECO:0000256" key="6">
    <source>
        <dbReference type="SAM" id="Phobius"/>
    </source>
</evidence>
<keyword evidence="5 6" id="KW-0472">Membrane</keyword>
<sequence>RYGRKPVLLFGLSIFAVGSVVMLWVEIAVTLLVLRFVEAVGVCAAAVIWQALVSEFSPSLIVIRILGSIMRLVGLSPALA</sequence>
<dbReference type="InterPro" id="IPR005828">
    <property type="entry name" value="MFS_sugar_transport-like"/>
</dbReference>
<comment type="caution">
    <text evidence="8">The sequence shown here is derived from an EMBL/GenBank/DDBJ whole genome shotgun (WGS) entry which is preliminary data.</text>
</comment>
<organism evidence="8 9">
    <name type="scientific">Escherichia marmotae</name>
    <dbReference type="NCBI Taxonomy" id="1499973"/>
    <lineage>
        <taxon>Bacteria</taxon>
        <taxon>Pseudomonadati</taxon>
        <taxon>Pseudomonadota</taxon>
        <taxon>Gammaproteobacteria</taxon>
        <taxon>Enterobacterales</taxon>
        <taxon>Enterobacteriaceae</taxon>
        <taxon>Escherichia</taxon>
    </lineage>
</organism>
<evidence type="ECO:0000256" key="3">
    <source>
        <dbReference type="ARBA" id="ARBA00022692"/>
    </source>
</evidence>
<name>A0AAW5N2R1_9ESCH</name>
<keyword evidence="2" id="KW-1003">Cell membrane</keyword>
<dbReference type="InterPro" id="IPR020846">
    <property type="entry name" value="MFS_dom"/>
</dbReference>
<evidence type="ECO:0000256" key="1">
    <source>
        <dbReference type="ARBA" id="ARBA00004370"/>
    </source>
</evidence>
<dbReference type="Gene3D" id="1.20.1720.10">
    <property type="entry name" value="Multidrug resistance protein D"/>
    <property type="match status" value="1"/>
</dbReference>
<gene>
    <name evidence="8" type="ORF">NVV43_30025</name>
</gene>
<dbReference type="GO" id="GO:0022857">
    <property type="term" value="F:transmembrane transporter activity"/>
    <property type="evidence" value="ECO:0007669"/>
    <property type="project" value="InterPro"/>
</dbReference>
<evidence type="ECO:0000256" key="4">
    <source>
        <dbReference type="ARBA" id="ARBA00022989"/>
    </source>
</evidence>
<proteinExistence type="predicted"/>
<dbReference type="EMBL" id="JANPXH010001585">
    <property type="protein sequence ID" value="MCR6679663.1"/>
    <property type="molecule type" value="Genomic_DNA"/>
</dbReference>